<protein>
    <submittedName>
        <fullName evidence="1">Uncharacterized protein</fullName>
    </submittedName>
</protein>
<keyword evidence="2" id="KW-1185">Reference proteome</keyword>
<evidence type="ECO:0000313" key="1">
    <source>
        <dbReference type="EMBL" id="CAD7248747.1"/>
    </source>
</evidence>
<dbReference type="EMBL" id="CAJPEV010001975">
    <property type="protein sequence ID" value="CAG0895149.1"/>
    <property type="molecule type" value="Genomic_DNA"/>
</dbReference>
<gene>
    <name evidence="1" type="ORF">DSTB1V02_LOCUS8556</name>
</gene>
<reference evidence="1" key="1">
    <citation type="submission" date="2020-11" db="EMBL/GenBank/DDBJ databases">
        <authorList>
            <person name="Tran Van P."/>
        </authorList>
    </citation>
    <scope>NUCLEOTIDE SEQUENCE</scope>
</reference>
<dbReference type="EMBL" id="LR901492">
    <property type="protein sequence ID" value="CAD7248747.1"/>
    <property type="molecule type" value="Genomic_DNA"/>
</dbReference>
<name>A0A7R8XFK4_9CRUS</name>
<proteinExistence type="predicted"/>
<evidence type="ECO:0000313" key="2">
    <source>
        <dbReference type="Proteomes" id="UP000677054"/>
    </source>
</evidence>
<sequence length="130" mass="15149">MALYYGKDKKHPTSKPNVLLLRVKLNQSKLLNIPPKSRAFMDWIMKLRGFLQDKKVHIEMTEFLLKLIQEDLISLGEKSDNDKKSSYGGRVDHVFSILFTKNPDDTKLRLEKILADMKRSDIIKRMDESA</sequence>
<organism evidence="1">
    <name type="scientific">Darwinula stevensoni</name>
    <dbReference type="NCBI Taxonomy" id="69355"/>
    <lineage>
        <taxon>Eukaryota</taxon>
        <taxon>Metazoa</taxon>
        <taxon>Ecdysozoa</taxon>
        <taxon>Arthropoda</taxon>
        <taxon>Crustacea</taxon>
        <taxon>Oligostraca</taxon>
        <taxon>Ostracoda</taxon>
        <taxon>Podocopa</taxon>
        <taxon>Podocopida</taxon>
        <taxon>Darwinulocopina</taxon>
        <taxon>Darwinuloidea</taxon>
        <taxon>Darwinulidae</taxon>
        <taxon>Darwinula</taxon>
    </lineage>
</organism>
<accession>A0A7R8XFK4</accession>
<dbReference type="Proteomes" id="UP000677054">
    <property type="component" value="Unassembled WGS sequence"/>
</dbReference>
<feature type="non-terminal residue" evidence="1">
    <location>
        <position position="130"/>
    </location>
</feature>
<dbReference type="AlphaFoldDB" id="A0A7R8XFK4"/>